<organism evidence="7 8">
    <name type="scientific">Saccharothrix hoggarensis</name>
    <dbReference type="NCBI Taxonomy" id="913853"/>
    <lineage>
        <taxon>Bacteria</taxon>
        <taxon>Bacillati</taxon>
        <taxon>Actinomycetota</taxon>
        <taxon>Actinomycetes</taxon>
        <taxon>Pseudonocardiales</taxon>
        <taxon>Pseudonocardiaceae</taxon>
        <taxon>Saccharothrix</taxon>
    </lineage>
</organism>
<evidence type="ECO:0000256" key="3">
    <source>
        <dbReference type="ARBA" id="ARBA00022679"/>
    </source>
</evidence>
<keyword evidence="8" id="KW-1185">Reference proteome</keyword>
<evidence type="ECO:0000256" key="5">
    <source>
        <dbReference type="ARBA" id="ARBA00022747"/>
    </source>
</evidence>
<comment type="caution">
    <text evidence="7">The sequence shown here is derived from an EMBL/GenBank/DDBJ whole genome shotgun (WGS) entry which is preliminary data.</text>
</comment>
<reference evidence="8" key="1">
    <citation type="journal article" date="2019" name="Int. J. Syst. Evol. Microbiol.">
        <title>The Global Catalogue of Microorganisms (GCM) 10K type strain sequencing project: providing services to taxonomists for standard genome sequencing and annotation.</title>
        <authorList>
            <consortium name="The Broad Institute Genomics Platform"/>
            <consortium name="The Broad Institute Genome Sequencing Center for Infectious Disease"/>
            <person name="Wu L."/>
            <person name="Ma J."/>
        </authorList>
    </citation>
    <scope>NUCLEOTIDE SEQUENCE [LARGE SCALE GENOMIC DNA]</scope>
    <source>
        <strain evidence="8">CCUG 60214</strain>
    </source>
</reference>
<dbReference type="InterPro" id="IPR050750">
    <property type="entry name" value="C5-MTase"/>
</dbReference>
<dbReference type="Pfam" id="PF00145">
    <property type="entry name" value="DNA_methylase"/>
    <property type="match status" value="1"/>
</dbReference>
<dbReference type="PANTHER" id="PTHR46098">
    <property type="entry name" value="TRNA (CYTOSINE(38)-C(5))-METHYLTRANSFERASE"/>
    <property type="match status" value="1"/>
</dbReference>
<evidence type="ECO:0000313" key="7">
    <source>
        <dbReference type="EMBL" id="MFD1151421.1"/>
    </source>
</evidence>
<protein>
    <recommendedName>
        <fullName evidence="1">DNA (cytosine-5-)-methyltransferase</fullName>
        <ecNumber evidence="1">2.1.1.37</ecNumber>
    </recommendedName>
</protein>
<evidence type="ECO:0000256" key="1">
    <source>
        <dbReference type="ARBA" id="ARBA00011975"/>
    </source>
</evidence>
<evidence type="ECO:0000256" key="2">
    <source>
        <dbReference type="ARBA" id="ARBA00022603"/>
    </source>
</evidence>
<sequence>MLTVTDLFCGAGGSGLGATTVPGVDLVMAANHSPRAIETHAANFPDCAHDCADISQVEPRRYRRTNILWASPECTNHSVAKGRKRRSDTLPGTLSLFDEPVPDHVAERSRATMWDVPRFAEAHRYDAVIVENVVDAAAWPPFHAWLMAMDSYGYDHHIVFLNSMHAPAIAAPRAPQSRDRMYVVFWRKGNPAPDLAVRPLGWCSTCDRQVETRQAFKARSKSWPLARWGRYRAQYVYVCTTAGCGRQVEPYALPAASAIDWATPGERIADRNRPLSAKTLARIRAGLARYGAPQLVPSGGTWNEDAQPVSMPFRARTTRENEGLIVPVEGRPGNAAASVTMPMRTQTTRHESALVVPYYSTAETAHPADRPIGTLTTLDRYGLAFIAELRGGGSTARDVRDPLATVTASGNHHMLVRHNTTRGGAGHLSTPVHEPMRTLTTAGHQSLVGWSDTPPRVEDCTFRMLTVPEIQAAMAFTPDYVVTGNKRERVRQLGNGVTPPAAEFLVRAVARSLGHAA</sequence>
<keyword evidence="4 6" id="KW-0949">S-adenosyl-L-methionine</keyword>
<dbReference type="GO" id="GO:0032259">
    <property type="term" value="P:methylation"/>
    <property type="evidence" value="ECO:0007669"/>
    <property type="project" value="UniProtKB-KW"/>
</dbReference>
<dbReference type="InterPro" id="IPR001525">
    <property type="entry name" value="C5_MeTfrase"/>
</dbReference>
<dbReference type="PROSITE" id="PS51679">
    <property type="entry name" value="SAM_MT_C5"/>
    <property type="match status" value="1"/>
</dbReference>
<feature type="active site" evidence="6">
    <location>
        <position position="74"/>
    </location>
</feature>
<keyword evidence="2 6" id="KW-0489">Methyltransferase</keyword>
<evidence type="ECO:0000256" key="6">
    <source>
        <dbReference type="PROSITE-ProRule" id="PRU01016"/>
    </source>
</evidence>
<dbReference type="Gene3D" id="3.90.120.10">
    <property type="entry name" value="DNA Methylase, subunit A, domain 2"/>
    <property type="match status" value="1"/>
</dbReference>
<gene>
    <name evidence="7" type="ORF">ACFQ3T_30185</name>
</gene>
<keyword evidence="3 6" id="KW-0808">Transferase</keyword>
<dbReference type="RefSeq" id="WP_380728410.1">
    <property type="nucleotide sequence ID" value="NZ_JBHTLK010000236.1"/>
</dbReference>
<dbReference type="SUPFAM" id="SSF53335">
    <property type="entry name" value="S-adenosyl-L-methionine-dependent methyltransferases"/>
    <property type="match status" value="1"/>
</dbReference>
<keyword evidence="5" id="KW-0680">Restriction system</keyword>
<evidence type="ECO:0000256" key="4">
    <source>
        <dbReference type="ARBA" id="ARBA00022691"/>
    </source>
</evidence>
<dbReference type="PANTHER" id="PTHR46098:SF1">
    <property type="entry name" value="TRNA (CYTOSINE(38)-C(5))-METHYLTRANSFERASE"/>
    <property type="match status" value="1"/>
</dbReference>
<dbReference type="EMBL" id="JBHTLK010000236">
    <property type="protein sequence ID" value="MFD1151421.1"/>
    <property type="molecule type" value="Genomic_DNA"/>
</dbReference>
<evidence type="ECO:0000313" key="8">
    <source>
        <dbReference type="Proteomes" id="UP001597168"/>
    </source>
</evidence>
<dbReference type="InterPro" id="IPR029063">
    <property type="entry name" value="SAM-dependent_MTases_sf"/>
</dbReference>
<dbReference type="Proteomes" id="UP001597168">
    <property type="component" value="Unassembled WGS sequence"/>
</dbReference>
<name>A0ABW3R313_9PSEU</name>
<dbReference type="EC" id="2.1.1.37" evidence="1"/>
<comment type="similarity">
    <text evidence="6">Belongs to the class I-like SAM-binding methyltransferase superfamily. C5-methyltransferase family.</text>
</comment>
<proteinExistence type="inferred from homology"/>
<accession>A0ABW3R313</accession>
<dbReference type="GO" id="GO:0008168">
    <property type="term" value="F:methyltransferase activity"/>
    <property type="evidence" value="ECO:0007669"/>
    <property type="project" value="UniProtKB-KW"/>
</dbReference>
<dbReference type="Gene3D" id="3.40.50.150">
    <property type="entry name" value="Vaccinia Virus protein VP39"/>
    <property type="match status" value="1"/>
</dbReference>